<dbReference type="RefSeq" id="WP_011521120.1">
    <property type="nucleotide sequence ID" value="NC_008009.1"/>
</dbReference>
<dbReference type="STRING" id="204669.Acid345_0313"/>
<accession>Q1IUY2</accession>
<sequence>MNSPVRFLLSLQPRNLQPNGVPKVVLILLMAIFGIVHISAQEAVTSSDANVEARLPDAPSASKPSSSAAFGETVGRAAKTVAQDEVRIIGAPFQKKALVLDAIALGATGALIATDETVAQQVPVSWHQSGLHISDGCTYGTAAVAGGILITGLATHDEHAQRTGLLSAEATVDTLLLTGAMKLVFSRERPYTNNSEGNFFAGNFSSGSFPSGHSAVAWTLATVVAKEYPKTPVQLAMYGLAATVSLTRVTAGEHFPSDVVVGSTVGYLIGVFVTNKDKHAYQGPAHTKSRIRQVPNAVIEHVSFR</sequence>
<name>Q1IUY2_KORVE</name>
<dbReference type="Gene3D" id="1.20.144.10">
    <property type="entry name" value="Phosphatidic acid phosphatase type 2/haloperoxidase"/>
    <property type="match status" value="1"/>
</dbReference>
<dbReference type="InterPro" id="IPR000326">
    <property type="entry name" value="PAP2/HPO"/>
</dbReference>
<dbReference type="eggNOG" id="COG0671">
    <property type="taxonomic scope" value="Bacteria"/>
</dbReference>
<dbReference type="AlphaFoldDB" id="Q1IUY2"/>
<dbReference type="EnsemblBacteria" id="ABF39318">
    <property type="protein sequence ID" value="ABF39318"/>
    <property type="gene ID" value="Acid345_0313"/>
</dbReference>
<feature type="domain" description="Phosphatidic acid phosphatase type 2/haloperoxidase" evidence="1">
    <location>
        <begin position="160"/>
        <end position="274"/>
    </location>
</feature>
<dbReference type="PANTHER" id="PTHR14969:SF13">
    <property type="entry name" value="AT30094P"/>
    <property type="match status" value="1"/>
</dbReference>
<dbReference type="InterPro" id="IPR036938">
    <property type="entry name" value="PAP2/HPO_sf"/>
</dbReference>
<protein>
    <submittedName>
        <fullName evidence="2">Phosphoesterase, PA-phosphatase related protein</fullName>
    </submittedName>
</protein>
<dbReference type="SMART" id="SM00014">
    <property type="entry name" value="acidPPc"/>
    <property type="match status" value="1"/>
</dbReference>
<dbReference type="OrthoDB" id="112110at2"/>
<dbReference type="SUPFAM" id="SSF48317">
    <property type="entry name" value="Acid phosphatase/Vanadium-dependent haloperoxidase"/>
    <property type="match status" value="1"/>
</dbReference>
<dbReference type="EMBL" id="CP000360">
    <property type="protein sequence ID" value="ABF39318.1"/>
    <property type="molecule type" value="Genomic_DNA"/>
</dbReference>
<organism evidence="2 3">
    <name type="scientific">Koribacter versatilis (strain Ellin345)</name>
    <dbReference type="NCBI Taxonomy" id="204669"/>
    <lineage>
        <taxon>Bacteria</taxon>
        <taxon>Pseudomonadati</taxon>
        <taxon>Acidobacteriota</taxon>
        <taxon>Terriglobia</taxon>
        <taxon>Terriglobales</taxon>
        <taxon>Candidatus Korobacteraceae</taxon>
        <taxon>Candidatus Korobacter</taxon>
    </lineage>
</organism>
<dbReference type="Pfam" id="PF01569">
    <property type="entry name" value="PAP2"/>
    <property type="match status" value="1"/>
</dbReference>
<reference evidence="2 3" key="1">
    <citation type="journal article" date="2009" name="Appl. Environ. Microbiol.">
        <title>Three genomes from the phylum Acidobacteria provide insight into the lifestyles of these microorganisms in soils.</title>
        <authorList>
            <person name="Ward N.L."/>
            <person name="Challacombe J.F."/>
            <person name="Janssen P.H."/>
            <person name="Henrissat B."/>
            <person name="Coutinho P.M."/>
            <person name="Wu M."/>
            <person name="Xie G."/>
            <person name="Haft D.H."/>
            <person name="Sait M."/>
            <person name="Badger J."/>
            <person name="Barabote R.D."/>
            <person name="Bradley B."/>
            <person name="Brettin T.S."/>
            <person name="Brinkac L.M."/>
            <person name="Bruce D."/>
            <person name="Creasy T."/>
            <person name="Daugherty S.C."/>
            <person name="Davidsen T.M."/>
            <person name="DeBoy R.T."/>
            <person name="Detter J.C."/>
            <person name="Dodson R.J."/>
            <person name="Durkin A.S."/>
            <person name="Ganapathy A."/>
            <person name="Gwinn-Giglio M."/>
            <person name="Han C.S."/>
            <person name="Khouri H."/>
            <person name="Kiss H."/>
            <person name="Kothari S.P."/>
            <person name="Madupu R."/>
            <person name="Nelson K.E."/>
            <person name="Nelson W.C."/>
            <person name="Paulsen I."/>
            <person name="Penn K."/>
            <person name="Ren Q."/>
            <person name="Rosovitz M.J."/>
            <person name="Selengut J.D."/>
            <person name="Shrivastava S."/>
            <person name="Sullivan S.A."/>
            <person name="Tapia R."/>
            <person name="Thompson L.S."/>
            <person name="Watkins K.L."/>
            <person name="Yang Q."/>
            <person name="Yu C."/>
            <person name="Zafar N."/>
            <person name="Zhou L."/>
            <person name="Kuske C.R."/>
        </authorList>
    </citation>
    <scope>NUCLEOTIDE SEQUENCE [LARGE SCALE GENOMIC DNA]</scope>
    <source>
        <strain evidence="2 3">Ellin345</strain>
    </source>
</reference>
<evidence type="ECO:0000259" key="1">
    <source>
        <dbReference type="SMART" id="SM00014"/>
    </source>
</evidence>
<gene>
    <name evidence="2" type="ordered locus">Acid345_0313</name>
</gene>
<evidence type="ECO:0000313" key="3">
    <source>
        <dbReference type="Proteomes" id="UP000002432"/>
    </source>
</evidence>
<proteinExistence type="predicted"/>
<dbReference type="CDD" id="cd03394">
    <property type="entry name" value="PAP2_like_5"/>
    <property type="match status" value="1"/>
</dbReference>
<dbReference type="HOGENOM" id="CLU_911487_0_0_0"/>
<dbReference type="PANTHER" id="PTHR14969">
    <property type="entry name" value="SPHINGOSINE-1-PHOSPHATE PHOSPHOHYDROLASE"/>
    <property type="match status" value="1"/>
</dbReference>
<keyword evidence="3" id="KW-1185">Reference proteome</keyword>
<evidence type="ECO:0000313" key="2">
    <source>
        <dbReference type="EMBL" id="ABF39318.1"/>
    </source>
</evidence>
<dbReference type="Proteomes" id="UP000002432">
    <property type="component" value="Chromosome"/>
</dbReference>
<dbReference type="KEGG" id="aba:Acid345_0313"/>